<dbReference type="AlphaFoldDB" id="A0AAW0WUA3"/>
<gene>
    <name evidence="3" type="ORF">OTU49_007971</name>
</gene>
<protein>
    <recommendedName>
        <fullName evidence="2">Ig-like domain-containing protein</fullName>
    </recommendedName>
</protein>
<dbReference type="Proteomes" id="UP001445076">
    <property type="component" value="Unassembled WGS sequence"/>
</dbReference>
<dbReference type="InterPro" id="IPR013106">
    <property type="entry name" value="Ig_V-set"/>
</dbReference>
<accession>A0AAW0WUA3</accession>
<comment type="caution">
    <text evidence="3">The sequence shown here is derived from an EMBL/GenBank/DDBJ whole genome shotgun (WGS) entry which is preliminary data.</text>
</comment>
<dbReference type="PANTHER" id="PTHR21261:SF15">
    <property type="entry name" value="BEATEN PATH IIIA, ISOFORM D-RELATED"/>
    <property type="match status" value="1"/>
</dbReference>
<feature type="signal peptide" evidence="1">
    <location>
        <begin position="1"/>
        <end position="23"/>
    </location>
</feature>
<dbReference type="Pfam" id="PF07686">
    <property type="entry name" value="V-set"/>
    <property type="match status" value="1"/>
</dbReference>
<keyword evidence="1" id="KW-0732">Signal</keyword>
<reference evidence="3 4" key="1">
    <citation type="journal article" date="2024" name="BMC Genomics">
        <title>Genome assembly of redclaw crayfish (Cherax quadricarinatus) provides insights into its immune adaptation and hypoxia tolerance.</title>
        <authorList>
            <person name="Liu Z."/>
            <person name="Zheng J."/>
            <person name="Li H."/>
            <person name="Fang K."/>
            <person name="Wang S."/>
            <person name="He J."/>
            <person name="Zhou D."/>
            <person name="Weng S."/>
            <person name="Chi M."/>
            <person name="Gu Z."/>
            <person name="He J."/>
            <person name="Li F."/>
            <person name="Wang M."/>
        </authorList>
    </citation>
    <scope>NUCLEOTIDE SEQUENCE [LARGE SCALE GENOMIC DNA]</scope>
    <source>
        <strain evidence="3">ZL_2023a</strain>
    </source>
</reference>
<dbReference type="PANTHER" id="PTHR21261">
    <property type="entry name" value="BEAT PROTEIN"/>
    <property type="match status" value="1"/>
</dbReference>
<evidence type="ECO:0000256" key="1">
    <source>
        <dbReference type="SAM" id="SignalP"/>
    </source>
</evidence>
<evidence type="ECO:0000313" key="3">
    <source>
        <dbReference type="EMBL" id="KAK8730853.1"/>
    </source>
</evidence>
<dbReference type="SUPFAM" id="SSF48726">
    <property type="entry name" value="Immunoglobulin"/>
    <property type="match status" value="2"/>
</dbReference>
<dbReference type="InterPro" id="IPR036179">
    <property type="entry name" value="Ig-like_dom_sf"/>
</dbReference>
<name>A0AAW0WUA3_CHEQU</name>
<dbReference type="Gene3D" id="2.60.40.10">
    <property type="entry name" value="Immunoglobulins"/>
    <property type="match status" value="1"/>
</dbReference>
<feature type="domain" description="Ig-like" evidence="2">
    <location>
        <begin position="41"/>
        <end position="135"/>
    </location>
</feature>
<dbReference type="EMBL" id="JARKIK010000063">
    <property type="protein sequence ID" value="KAK8730853.1"/>
    <property type="molecule type" value="Genomic_DNA"/>
</dbReference>
<feature type="chain" id="PRO_5043968118" description="Ig-like domain-containing protein" evidence="1">
    <location>
        <begin position="24"/>
        <end position="282"/>
    </location>
</feature>
<proteinExistence type="predicted"/>
<dbReference type="InterPro" id="IPR013783">
    <property type="entry name" value="Ig-like_fold"/>
</dbReference>
<sequence>MAITRIAVLIVHFILALINGVTCVTGDLLQRVEVPSFAFAGGRVNVSCMFDLRDTGLYSLKWYHNDTEFYRYVPTETHRPVDIKPTMKFQAHEVSRSETQVTLSITSMTSAATGEYKCEVIAEHPSFRTETRSVFMVVLDEPLAPPVITGARDMYESHDDIKLRCQPENFPASGPTPALTWFLQGRPARREYVSPYRDDPYAEPTGVTLHMPASQVSRGGGSVEAECLLKLGTHELRSSWTLRVRPRPSSYLSNYFSTAGVTTYPAYSVVVCSIIALTWLNS</sequence>
<evidence type="ECO:0000259" key="2">
    <source>
        <dbReference type="PROSITE" id="PS50835"/>
    </source>
</evidence>
<dbReference type="PROSITE" id="PS50835">
    <property type="entry name" value="IG_LIKE"/>
    <property type="match status" value="1"/>
</dbReference>
<organism evidence="3 4">
    <name type="scientific">Cherax quadricarinatus</name>
    <name type="common">Australian red claw crayfish</name>
    <dbReference type="NCBI Taxonomy" id="27406"/>
    <lineage>
        <taxon>Eukaryota</taxon>
        <taxon>Metazoa</taxon>
        <taxon>Ecdysozoa</taxon>
        <taxon>Arthropoda</taxon>
        <taxon>Crustacea</taxon>
        <taxon>Multicrustacea</taxon>
        <taxon>Malacostraca</taxon>
        <taxon>Eumalacostraca</taxon>
        <taxon>Eucarida</taxon>
        <taxon>Decapoda</taxon>
        <taxon>Pleocyemata</taxon>
        <taxon>Astacidea</taxon>
        <taxon>Parastacoidea</taxon>
        <taxon>Parastacidae</taxon>
        <taxon>Cherax</taxon>
    </lineage>
</organism>
<dbReference type="InterPro" id="IPR007110">
    <property type="entry name" value="Ig-like_dom"/>
</dbReference>
<evidence type="ECO:0000313" key="4">
    <source>
        <dbReference type="Proteomes" id="UP001445076"/>
    </source>
</evidence>
<keyword evidence="4" id="KW-1185">Reference proteome</keyword>